<accession>A0ABS1MFY3</accession>
<proteinExistence type="predicted"/>
<dbReference type="Pfam" id="PF14032">
    <property type="entry name" value="PknH_C"/>
    <property type="match status" value="1"/>
</dbReference>
<evidence type="ECO:0000256" key="1">
    <source>
        <dbReference type="SAM" id="SignalP"/>
    </source>
</evidence>
<dbReference type="RefSeq" id="WP_201956361.1">
    <property type="nucleotide sequence ID" value="NZ_JAERRJ010000017.1"/>
</dbReference>
<feature type="signal peptide" evidence="1">
    <location>
        <begin position="1"/>
        <end position="24"/>
    </location>
</feature>
<feature type="domain" description="PknH-like extracellular" evidence="2">
    <location>
        <begin position="40"/>
        <end position="229"/>
    </location>
</feature>
<dbReference type="EMBL" id="JAERRJ010000017">
    <property type="protein sequence ID" value="MBL1079572.1"/>
    <property type="molecule type" value="Genomic_DNA"/>
</dbReference>
<dbReference type="Proteomes" id="UP000602198">
    <property type="component" value="Unassembled WGS sequence"/>
</dbReference>
<sequence>MRGRSAVMCVALLFLVTGCGKVISGTATPDPAVAKLPRLTPDKIADVMLTTDEVGKIVAATGLTQKFENTVPTKPNFTYNPADCAPMMYTGDLDTYGEKWTGYRLRSLQEPGDSYQHAVYQTVTTFHSFLTAEALVTQYRDVLAKCDGKNVTNTPKDSGGKASVLLVTKVPHNSDPSAFSVDWTVSSEGSTWVCSDTIRTMGNAVIEVSSCSYADARTSAVIADKIATKIKQR</sequence>
<feature type="chain" id="PRO_5045285133" evidence="1">
    <location>
        <begin position="25"/>
        <end position="233"/>
    </location>
</feature>
<dbReference type="InterPro" id="IPR026954">
    <property type="entry name" value="PknH-like_Extracell"/>
</dbReference>
<evidence type="ECO:0000313" key="3">
    <source>
        <dbReference type="EMBL" id="MBL1079572.1"/>
    </source>
</evidence>
<evidence type="ECO:0000313" key="4">
    <source>
        <dbReference type="Proteomes" id="UP000602198"/>
    </source>
</evidence>
<dbReference type="InterPro" id="IPR038232">
    <property type="entry name" value="PknH-like_Extracell_sf"/>
</dbReference>
<comment type="caution">
    <text evidence="3">The sequence shown here is derived from an EMBL/GenBank/DDBJ whole genome shotgun (WGS) entry which is preliminary data.</text>
</comment>
<name>A0ABS1MFY3_9NOCA</name>
<dbReference type="PROSITE" id="PS51257">
    <property type="entry name" value="PROKAR_LIPOPROTEIN"/>
    <property type="match status" value="1"/>
</dbReference>
<keyword evidence="1" id="KW-0732">Signal</keyword>
<dbReference type="Gene3D" id="3.40.1000.70">
    <property type="entry name" value="PknH-like extracellular domain"/>
    <property type="match status" value="1"/>
</dbReference>
<keyword evidence="4" id="KW-1185">Reference proteome</keyword>
<organism evidence="3 4">
    <name type="scientific">Nocardia acididurans</name>
    <dbReference type="NCBI Taxonomy" id="2802282"/>
    <lineage>
        <taxon>Bacteria</taxon>
        <taxon>Bacillati</taxon>
        <taxon>Actinomycetota</taxon>
        <taxon>Actinomycetes</taxon>
        <taxon>Mycobacteriales</taxon>
        <taxon>Nocardiaceae</taxon>
        <taxon>Nocardia</taxon>
    </lineage>
</organism>
<gene>
    <name evidence="3" type="ORF">JK358_34725</name>
</gene>
<evidence type="ECO:0000259" key="2">
    <source>
        <dbReference type="Pfam" id="PF14032"/>
    </source>
</evidence>
<protein>
    <submittedName>
        <fullName evidence="3">Sensor domain-containing protein</fullName>
    </submittedName>
</protein>
<reference evidence="3 4" key="1">
    <citation type="submission" date="2021-01" db="EMBL/GenBank/DDBJ databases">
        <title>WGS of actinomycetes isolated from Thailand.</title>
        <authorList>
            <person name="Thawai C."/>
        </authorList>
    </citation>
    <scope>NUCLEOTIDE SEQUENCE [LARGE SCALE GENOMIC DNA]</scope>
    <source>
        <strain evidence="3 4">LPG 2</strain>
    </source>
</reference>